<dbReference type="InterPro" id="IPR036638">
    <property type="entry name" value="HLH_DNA-bd_sf"/>
</dbReference>
<evidence type="ECO:0000256" key="4">
    <source>
        <dbReference type="ARBA" id="ARBA00023163"/>
    </source>
</evidence>
<dbReference type="CDD" id="cd11393">
    <property type="entry name" value="bHLH_AtbHLH_like"/>
    <property type="match status" value="1"/>
</dbReference>
<gene>
    <name evidence="7" type="ORF">J5N97_001517</name>
</gene>
<dbReference type="PANTHER" id="PTHR16223">
    <property type="entry name" value="TRANSCRIPTION FACTOR BHLH83-RELATED"/>
    <property type="match status" value="1"/>
</dbReference>
<dbReference type="SUPFAM" id="SSF47459">
    <property type="entry name" value="HLH, helix-loop-helix DNA-binding domain"/>
    <property type="match status" value="1"/>
</dbReference>
<evidence type="ECO:0000256" key="3">
    <source>
        <dbReference type="ARBA" id="ARBA00023015"/>
    </source>
</evidence>
<reference evidence="7 8" key="1">
    <citation type="journal article" date="2022" name="Hortic Res">
        <title>The genome of Dioscorea zingiberensis sheds light on the biosynthesis, origin and evolution of the medicinally important diosgenin saponins.</title>
        <authorList>
            <person name="Li Y."/>
            <person name="Tan C."/>
            <person name="Li Z."/>
            <person name="Guo J."/>
            <person name="Li S."/>
            <person name="Chen X."/>
            <person name="Wang C."/>
            <person name="Dai X."/>
            <person name="Yang H."/>
            <person name="Song W."/>
            <person name="Hou L."/>
            <person name="Xu J."/>
            <person name="Tong Z."/>
            <person name="Xu A."/>
            <person name="Yuan X."/>
            <person name="Wang W."/>
            <person name="Yang Q."/>
            <person name="Chen L."/>
            <person name="Sun Z."/>
            <person name="Wang K."/>
            <person name="Pan B."/>
            <person name="Chen J."/>
            <person name="Bao Y."/>
            <person name="Liu F."/>
            <person name="Qi X."/>
            <person name="Gang D.R."/>
            <person name="Wen J."/>
            <person name="Li J."/>
        </authorList>
    </citation>
    <scope>NUCLEOTIDE SEQUENCE [LARGE SCALE GENOMIC DNA]</scope>
    <source>
        <strain evidence="7">Dzin_1.0</strain>
    </source>
</reference>
<dbReference type="GO" id="GO:0000981">
    <property type="term" value="F:DNA-binding transcription factor activity, RNA polymerase II-specific"/>
    <property type="evidence" value="ECO:0007669"/>
    <property type="project" value="TreeGrafter"/>
</dbReference>
<dbReference type="OrthoDB" id="673975at2759"/>
<organism evidence="7 8">
    <name type="scientific">Dioscorea zingiberensis</name>
    <dbReference type="NCBI Taxonomy" id="325984"/>
    <lineage>
        <taxon>Eukaryota</taxon>
        <taxon>Viridiplantae</taxon>
        <taxon>Streptophyta</taxon>
        <taxon>Embryophyta</taxon>
        <taxon>Tracheophyta</taxon>
        <taxon>Spermatophyta</taxon>
        <taxon>Magnoliopsida</taxon>
        <taxon>Liliopsida</taxon>
        <taxon>Dioscoreales</taxon>
        <taxon>Dioscoreaceae</taxon>
        <taxon>Dioscorea</taxon>
    </lineage>
</organism>
<evidence type="ECO:0000256" key="2">
    <source>
        <dbReference type="ARBA" id="ARBA00005510"/>
    </source>
</evidence>
<comment type="caution">
    <text evidence="7">The sequence shown here is derived from an EMBL/GenBank/DDBJ whole genome shotgun (WGS) entry which is preliminary data.</text>
</comment>
<dbReference type="InterPro" id="IPR045843">
    <property type="entry name" value="IND-like"/>
</dbReference>
<dbReference type="InterPro" id="IPR045239">
    <property type="entry name" value="bHLH95_bHLH"/>
</dbReference>
<dbReference type="GO" id="GO:0000978">
    <property type="term" value="F:RNA polymerase II cis-regulatory region sequence-specific DNA binding"/>
    <property type="evidence" value="ECO:0007669"/>
    <property type="project" value="TreeGrafter"/>
</dbReference>
<keyword evidence="3" id="KW-0805">Transcription regulation</keyword>
<comment type="subcellular location">
    <subcellularLocation>
        <location evidence="1">Nucleus</location>
    </subcellularLocation>
</comment>
<dbReference type="AlphaFoldDB" id="A0A9D5BTM9"/>
<name>A0A9D5BTM9_9LILI</name>
<keyword evidence="4" id="KW-0804">Transcription</keyword>
<dbReference type="PANTHER" id="PTHR16223:SF380">
    <property type="entry name" value="HELIX-LOOP-HELIX DNA-BINDING DOMAIN CONTAINING PROTEIN, EXPRESSED"/>
    <property type="match status" value="1"/>
</dbReference>
<dbReference type="PROSITE" id="PS50888">
    <property type="entry name" value="BHLH"/>
    <property type="match status" value="1"/>
</dbReference>
<accession>A0A9D5BTM9</accession>
<evidence type="ECO:0000256" key="1">
    <source>
        <dbReference type="ARBA" id="ARBA00004123"/>
    </source>
</evidence>
<dbReference type="GO" id="GO:0046983">
    <property type="term" value="F:protein dimerization activity"/>
    <property type="evidence" value="ECO:0007669"/>
    <property type="project" value="InterPro"/>
</dbReference>
<evidence type="ECO:0000313" key="8">
    <source>
        <dbReference type="Proteomes" id="UP001085076"/>
    </source>
</evidence>
<keyword evidence="5" id="KW-0539">Nucleus</keyword>
<sequence>MRLRKLMTCSRTLKERLGMRIMALQQLVSPFGKLDMASVLHEALGYIRFLHDQWLVIGGFGSYLLALNKKTYEQQGWTKLRF</sequence>
<dbReference type="EMBL" id="JAGGNH010000069">
    <property type="protein sequence ID" value="KAJ0960592.1"/>
    <property type="molecule type" value="Genomic_DNA"/>
</dbReference>
<keyword evidence="8" id="KW-1185">Reference proteome</keyword>
<comment type="similarity">
    <text evidence="2">Belongs to the bHLH protein family.</text>
</comment>
<dbReference type="Proteomes" id="UP001085076">
    <property type="component" value="Unassembled WGS sequence"/>
</dbReference>
<evidence type="ECO:0000256" key="5">
    <source>
        <dbReference type="ARBA" id="ARBA00023242"/>
    </source>
</evidence>
<evidence type="ECO:0000313" key="7">
    <source>
        <dbReference type="EMBL" id="KAJ0960592.1"/>
    </source>
</evidence>
<feature type="domain" description="BHLH" evidence="6">
    <location>
        <begin position="1"/>
        <end position="50"/>
    </location>
</feature>
<proteinExistence type="inferred from homology"/>
<dbReference type="InterPro" id="IPR011598">
    <property type="entry name" value="bHLH_dom"/>
</dbReference>
<evidence type="ECO:0000259" key="6">
    <source>
        <dbReference type="PROSITE" id="PS50888"/>
    </source>
</evidence>
<protein>
    <recommendedName>
        <fullName evidence="6">BHLH domain-containing protein</fullName>
    </recommendedName>
</protein>
<dbReference type="GO" id="GO:0005634">
    <property type="term" value="C:nucleus"/>
    <property type="evidence" value="ECO:0007669"/>
    <property type="project" value="UniProtKB-SubCell"/>
</dbReference>